<organism evidence="2 3">
    <name type="scientific">Cryptosporidium ubiquitum</name>
    <dbReference type="NCBI Taxonomy" id="857276"/>
    <lineage>
        <taxon>Eukaryota</taxon>
        <taxon>Sar</taxon>
        <taxon>Alveolata</taxon>
        <taxon>Apicomplexa</taxon>
        <taxon>Conoidasida</taxon>
        <taxon>Coccidia</taxon>
        <taxon>Eucoccidiorida</taxon>
        <taxon>Eimeriorina</taxon>
        <taxon>Cryptosporidiidae</taxon>
        <taxon>Cryptosporidium</taxon>
    </lineage>
</organism>
<comment type="caution">
    <text evidence="2">The sequence shown here is derived from an EMBL/GenBank/DDBJ whole genome shotgun (WGS) entry which is preliminary data.</text>
</comment>
<dbReference type="EMBL" id="LRBP01000028">
    <property type="protein sequence ID" value="OII71665.1"/>
    <property type="molecule type" value="Genomic_DNA"/>
</dbReference>
<gene>
    <name evidence="2" type="ORF">cubi_01279</name>
</gene>
<reference evidence="2 3" key="1">
    <citation type="submission" date="2016-10" db="EMBL/GenBank/DDBJ databases">
        <title>Reductive evolution of mitochondrial metabolism and differential evolution of invasion-related proteins in Cryptosporidium.</title>
        <authorList>
            <person name="Liu S."/>
            <person name="Roellig D.M."/>
            <person name="Guo Y."/>
            <person name="Li N."/>
            <person name="Frace M.A."/>
            <person name="Tang K."/>
            <person name="Zhang L."/>
            <person name="Feng Y."/>
            <person name="Xiao L."/>
        </authorList>
    </citation>
    <scope>NUCLEOTIDE SEQUENCE [LARGE SCALE GENOMIC DNA]</scope>
    <source>
        <strain evidence="2">39726</strain>
    </source>
</reference>
<dbReference type="Proteomes" id="UP000186176">
    <property type="component" value="Unassembled WGS sequence"/>
</dbReference>
<dbReference type="VEuPathDB" id="CryptoDB:cubi_01279"/>
<accession>A0A1J4MBR8</accession>
<keyword evidence="3" id="KW-1185">Reference proteome</keyword>
<proteinExistence type="predicted"/>
<name>A0A1J4MBR8_9CRYT</name>
<evidence type="ECO:0000313" key="3">
    <source>
        <dbReference type="Proteomes" id="UP000186176"/>
    </source>
</evidence>
<dbReference type="AlphaFoldDB" id="A0A1J4MBR8"/>
<evidence type="ECO:0000313" key="2">
    <source>
        <dbReference type="EMBL" id="OII71665.1"/>
    </source>
</evidence>
<sequence>MQEQQEPEIKFPNHIVELALQEQEIKDRIWVLITGGDKSKTISFKEMKELSEILCLNLCEEEINSALFWGKYGNSENFKKIQNAWLQVQTNSSNSQEDDDDSKVESDSTNSYSKESLKNIELSYTDFCDIFERNERSCKRRLTKKIDLRNVK</sequence>
<dbReference type="GeneID" id="39978070"/>
<dbReference type="RefSeq" id="XP_028873284.1">
    <property type="nucleotide sequence ID" value="XM_029018291.1"/>
</dbReference>
<protein>
    <submittedName>
        <fullName evidence="2">Uncharacterized protein</fullName>
    </submittedName>
</protein>
<evidence type="ECO:0000256" key="1">
    <source>
        <dbReference type="SAM" id="MobiDB-lite"/>
    </source>
</evidence>
<dbReference type="OrthoDB" id="338837at2759"/>
<feature type="region of interest" description="Disordered" evidence="1">
    <location>
        <begin position="89"/>
        <end position="114"/>
    </location>
</feature>